<dbReference type="Proteomes" id="UP000580250">
    <property type="component" value="Unassembled WGS sequence"/>
</dbReference>
<name>A0A6V7XJ55_MELEN</name>
<evidence type="ECO:0000313" key="3">
    <source>
        <dbReference type="EMBL" id="CAD2199380.1"/>
    </source>
</evidence>
<sequence>MKVMEFLLTLMVWGVIEDDPEPEQQQNTSSEAQTDQPALVVVEDSGDEVEEK</sequence>
<feature type="signal peptide" evidence="2">
    <location>
        <begin position="1"/>
        <end position="18"/>
    </location>
</feature>
<keyword evidence="2" id="KW-0732">Signal</keyword>
<proteinExistence type="predicted"/>
<reference evidence="3 4" key="1">
    <citation type="submission" date="2020-08" db="EMBL/GenBank/DDBJ databases">
        <authorList>
            <person name="Koutsovoulos G."/>
            <person name="Danchin GJ E."/>
        </authorList>
    </citation>
    <scope>NUCLEOTIDE SEQUENCE [LARGE SCALE GENOMIC DNA]</scope>
</reference>
<protein>
    <submittedName>
        <fullName evidence="3">Uncharacterized protein</fullName>
    </submittedName>
</protein>
<evidence type="ECO:0000256" key="1">
    <source>
        <dbReference type="SAM" id="MobiDB-lite"/>
    </source>
</evidence>
<organism evidence="3 4">
    <name type="scientific">Meloidogyne enterolobii</name>
    <name type="common">Root-knot nematode worm</name>
    <name type="synonym">Meloidogyne mayaguensis</name>
    <dbReference type="NCBI Taxonomy" id="390850"/>
    <lineage>
        <taxon>Eukaryota</taxon>
        <taxon>Metazoa</taxon>
        <taxon>Ecdysozoa</taxon>
        <taxon>Nematoda</taxon>
        <taxon>Chromadorea</taxon>
        <taxon>Rhabditida</taxon>
        <taxon>Tylenchina</taxon>
        <taxon>Tylenchomorpha</taxon>
        <taxon>Tylenchoidea</taxon>
        <taxon>Meloidogynidae</taxon>
        <taxon>Meloidogyninae</taxon>
        <taxon>Meloidogyne</taxon>
    </lineage>
</organism>
<feature type="compositionally biased region" description="Polar residues" evidence="1">
    <location>
        <begin position="23"/>
        <end position="36"/>
    </location>
</feature>
<accession>A0A6V7XJ55</accession>
<gene>
    <name evidence="3" type="ORF">MENT_LOCUS52760</name>
</gene>
<evidence type="ECO:0000313" key="4">
    <source>
        <dbReference type="Proteomes" id="UP000580250"/>
    </source>
</evidence>
<comment type="caution">
    <text evidence="3">The sequence shown here is derived from an EMBL/GenBank/DDBJ whole genome shotgun (WGS) entry which is preliminary data.</text>
</comment>
<feature type="region of interest" description="Disordered" evidence="1">
    <location>
        <begin position="18"/>
        <end position="52"/>
    </location>
</feature>
<feature type="chain" id="PRO_5028263604" evidence="2">
    <location>
        <begin position="19"/>
        <end position="52"/>
    </location>
</feature>
<evidence type="ECO:0000256" key="2">
    <source>
        <dbReference type="SAM" id="SignalP"/>
    </source>
</evidence>
<dbReference type="EMBL" id="CAJEWN010001690">
    <property type="protein sequence ID" value="CAD2199380.1"/>
    <property type="molecule type" value="Genomic_DNA"/>
</dbReference>
<dbReference type="AlphaFoldDB" id="A0A6V7XJ55"/>